<name>A0A2P8CX58_9BACT</name>
<accession>A0A2P8CX58</accession>
<dbReference type="InterPro" id="IPR043737">
    <property type="entry name" value="DUF5682"/>
</dbReference>
<reference evidence="2 3" key="1">
    <citation type="submission" date="2018-03" db="EMBL/GenBank/DDBJ databases">
        <title>Genomic Encyclopedia of Type Strains, Phase III (KMG-III): the genomes of soil and plant-associated and newly described type strains.</title>
        <authorList>
            <person name="Whitman W."/>
        </authorList>
    </citation>
    <scope>NUCLEOTIDE SEQUENCE [LARGE SCALE GENOMIC DNA]</scope>
    <source>
        <strain evidence="2 3">CGMCC 1.12700</strain>
    </source>
</reference>
<evidence type="ECO:0000313" key="3">
    <source>
        <dbReference type="Proteomes" id="UP000240572"/>
    </source>
</evidence>
<protein>
    <submittedName>
        <fullName evidence="2">Uncharacterized protein</fullName>
    </submittedName>
</protein>
<dbReference type="Proteomes" id="UP000240572">
    <property type="component" value="Unassembled WGS sequence"/>
</dbReference>
<evidence type="ECO:0000256" key="1">
    <source>
        <dbReference type="SAM" id="MobiDB-lite"/>
    </source>
</evidence>
<dbReference type="RefSeq" id="WP_106524789.1">
    <property type="nucleotide sequence ID" value="NZ_PYGD01000011.1"/>
</dbReference>
<dbReference type="OrthoDB" id="9768066at2"/>
<sequence>MSLHLLGIRHHGPGSSRHILDALEATRPDIILIEGPPEGEAMLPWVAHADMKPPVALLAYVPDNPQQAVFYPFATFSPEWNAIQYALEHKIPARFIDMPLTHSLAQKETPAADPATTIDSEAGQPATPPAIKRNPIAYLAEIAGFDDAEEWWEHQFEIAHHATDVFKAIEQAMGALRDSLPQERDDNEARREAFMRRAVRLAQKEMYAEIVVVCGAWHVPALSNMPSQKEDDALLKNLPKVKVETTWIPWTNDRLSLASGYGAGLESPGWYSHAWQHPQDNGALWLSHTARVFRDHKIDISAAHIIESVRLANALAGLRILPRPGLKEFTEATLAVMCMGDPIFMRLIHRELIVGKTLGQIPEGTPQVPLQKNLEQLIKKLRLKISDQEKTLTLDLREENDLARSILLHRLVVLDIDWASLQRSNSKGTFKEEWSLCWSPELTIKLLEKAPWGTTIEEAAGNYLQHQAAGCTRLDEITALVHKTLPADLRHAVQFTMKRMDELAAGTTDISVLMDAFIPLVQVSRYGNVRKTDLDTIALIITTVFYRIAAGLPPSCAGINEDQAAALAEQIKNVQQAILLLDDEELKNTWTGTITKITGSAQAAAVIQGCCCKILYDTRVLGSEATALEFSKALSVNNNPDFSAGWLEGFLKDAATVLILDDNIWHIVNTWLSDLAEADFIRIIPLLRRTFSMYTQVEKRKIAQRVGQGQPQARLALQDTGIDQERANRVLPVLEKLLGL</sequence>
<dbReference type="InterPro" id="IPR050458">
    <property type="entry name" value="LolB"/>
</dbReference>
<organism evidence="2 3">
    <name type="scientific">Taibaiella chishuiensis</name>
    <dbReference type="NCBI Taxonomy" id="1434707"/>
    <lineage>
        <taxon>Bacteria</taxon>
        <taxon>Pseudomonadati</taxon>
        <taxon>Bacteroidota</taxon>
        <taxon>Chitinophagia</taxon>
        <taxon>Chitinophagales</taxon>
        <taxon>Chitinophagaceae</taxon>
        <taxon>Taibaiella</taxon>
    </lineage>
</organism>
<dbReference type="EMBL" id="PYGD01000011">
    <property type="protein sequence ID" value="PSK89544.1"/>
    <property type="molecule type" value="Genomic_DNA"/>
</dbReference>
<gene>
    <name evidence="2" type="ORF">B0I18_111100</name>
</gene>
<comment type="caution">
    <text evidence="2">The sequence shown here is derived from an EMBL/GenBank/DDBJ whole genome shotgun (WGS) entry which is preliminary data.</text>
</comment>
<dbReference type="PANTHER" id="PTHR30634">
    <property type="entry name" value="OUTER MEMBRANE LOLAB LIPOPROTEIN INSERTION APPARATUS"/>
    <property type="match status" value="1"/>
</dbReference>
<dbReference type="AlphaFoldDB" id="A0A2P8CX58"/>
<dbReference type="Pfam" id="PF18934">
    <property type="entry name" value="DUF5682"/>
    <property type="match status" value="1"/>
</dbReference>
<keyword evidence="3" id="KW-1185">Reference proteome</keyword>
<evidence type="ECO:0000313" key="2">
    <source>
        <dbReference type="EMBL" id="PSK89544.1"/>
    </source>
</evidence>
<feature type="region of interest" description="Disordered" evidence="1">
    <location>
        <begin position="109"/>
        <end position="129"/>
    </location>
</feature>
<proteinExistence type="predicted"/>
<dbReference type="PANTHER" id="PTHR30634:SF14">
    <property type="match status" value="1"/>
</dbReference>